<accession>A0A9N9E2P2</accession>
<keyword evidence="7" id="KW-1185">Reference proteome</keyword>
<dbReference type="SUPFAM" id="SSF48264">
    <property type="entry name" value="Cytochrome P450"/>
    <property type="match status" value="1"/>
</dbReference>
<evidence type="ECO:0000313" key="7">
    <source>
        <dbReference type="Proteomes" id="UP000789570"/>
    </source>
</evidence>
<gene>
    <name evidence="6" type="ORF">FCALED_LOCUS11607</name>
</gene>
<name>A0A9N9E2P2_9GLOM</name>
<dbReference type="PRINTS" id="PR00385">
    <property type="entry name" value="P450"/>
</dbReference>
<evidence type="ECO:0000256" key="3">
    <source>
        <dbReference type="PIRSR" id="PIRSR602401-1"/>
    </source>
</evidence>
<dbReference type="GO" id="GO:0016705">
    <property type="term" value="F:oxidoreductase activity, acting on paired donors, with incorporation or reduction of molecular oxygen"/>
    <property type="evidence" value="ECO:0007669"/>
    <property type="project" value="InterPro"/>
</dbReference>
<protein>
    <submittedName>
        <fullName evidence="6">17569_t:CDS:1</fullName>
    </submittedName>
</protein>
<comment type="similarity">
    <text evidence="4">Belongs to the cytochrome P450 family.</text>
</comment>
<dbReference type="OrthoDB" id="1470350at2759"/>
<dbReference type="EMBL" id="CAJVPQ010005009">
    <property type="protein sequence ID" value="CAG8662410.1"/>
    <property type="molecule type" value="Genomic_DNA"/>
</dbReference>
<dbReference type="PANTHER" id="PTHR24301:SF2">
    <property type="entry name" value="THROMBOXANE-A SYNTHASE"/>
    <property type="match status" value="1"/>
</dbReference>
<keyword evidence="5" id="KW-1133">Transmembrane helix</keyword>
<keyword evidence="3 4" id="KW-0349">Heme</keyword>
<dbReference type="InterPro" id="IPR036396">
    <property type="entry name" value="Cyt_P450_sf"/>
</dbReference>
<dbReference type="InterPro" id="IPR001128">
    <property type="entry name" value="Cyt_P450"/>
</dbReference>
<comment type="cofactor">
    <cofactor evidence="3">
        <name>heme</name>
        <dbReference type="ChEBI" id="CHEBI:30413"/>
    </cofactor>
</comment>
<evidence type="ECO:0000256" key="1">
    <source>
        <dbReference type="ARBA" id="ARBA00022723"/>
    </source>
</evidence>
<keyword evidence="4" id="KW-0503">Monooxygenase</keyword>
<evidence type="ECO:0000256" key="2">
    <source>
        <dbReference type="ARBA" id="ARBA00023004"/>
    </source>
</evidence>
<dbReference type="GO" id="GO:0005506">
    <property type="term" value="F:iron ion binding"/>
    <property type="evidence" value="ECO:0007669"/>
    <property type="project" value="InterPro"/>
</dbReference>
<proteinExistence type="inferred from homology"/>
<dbReference type="Proteomes" id="UP000789570">
    <property type="component" value="Unassembled WGS sequence"/>
</dbReference>
<feature type="binding site" description="axial binding residue" evidence="3">
    <location>
        <position position="495"/>
    </location>
    <ligand>
        <name>heme</name>
        <dbReference type="ChEBI" id="CHEBI:30413"/>
    </ligand>
    <ligandPart>
        <name>Fe</name>
        <dbReference type="ChEBI" id="CHEBI:18248"/>
    </ligandPart>
</feature>
<evidence type="ECO:0000313" key="6">
    <source>
        <dbReference type="EMBL" id="CAG8662410.1"/>
    </source>
</evidence>
<comment type="caution">
    <text evidence="6">The sequence shown here is derived from an EMBL/GenBank/DDBJ whole genome shotgun (WGS) entry which is preliminary data.</text>
</comment>
<keyword evidence="2 3" id="KW-0408">Iron</keyword>
<keyword evidence="4" id="KW-0560">Oxidoreductase</keyword>
<evidence type="ECO:0000256" key="4">
    <source>
        <dbReference type="RuleBase" id="RU000461"/>
    </source>
</evidence>
<sequence length="549" mass="63773">MSLISLSTVNELTTIFTLIIISYVSYYYYKYFTRRNPLPGPLPLPLIGNIHNLILSGDTAEYSLALQKKYGDLFEIYVGSERHIWLNRSDLIEKLFSSSTKTPFNIRSASEGLDELGITSNGVGFNNDLTSWRFNRKILTQSLMVPSFLRLFVEFTKNSFDEMDQYWENLNQDFKSSSSTSVENIVFDLPNWMKRFTTDTIFPALTGKRSYTLALYYNRLVNSKELKTTIPKTSCDSEEFIEAIRTWLHALQFFYFIPKFLRNYVPPFMFYRQKFLKSMSWTKNEILKIVKETRNELKEGGRTSNSDLLTLFCTTNTEMDSKRINNIDEFSRPLTDEEIMYSMFDVLTGGIDTSANSLCFIVYYLSKHPQYKRRLIEEIDGLLGPPNSMTENRLLTLEDIDKLEFCEAVVKETARLMPVVPSVFRQSSSSNELDEVANMKWEKGVTYFQHVHGIHMNKANWKDPEEFNPNRFMKDSSKKIDKNSFIPFGGGLRICPGRYLAMINIKTLLALMYSKYDINLVDMNSPLKKAYSLVNYCVELDVYITKRNA</sequence>
<dbReference type="Gene3D" id="1.10.630.10">
    <property type="entry name" value="Cytochrome P450"/>
    <property type="match status" value="1"/>
</dbReference>
<keyword evidence="1 3" id="KW-0479">Metal-binding</keyword>
<dbReference type="GO" id="GO:0004497">
    <property type="term" value="F:monooxygenase activity"/>
    <property type="evidence" value="ECO:0007669"/>
    <property type="project" value="UniProtKB-KW"/>
</dbReference>
<dbReference type="PROSITE" id="PS00086">
    <property type="entry name" value="CYTOCHROME_P450"/>
    <property type="match status" value="1"/>
</dbReference>
<dbReference type="PRINTS" id="PR00463">
    <property type="entry name" value="EP450I"/>
</dbReference>
<dbReference type="PANTHER" id="PTHR24301">
    <property type="entry name" value="THROMBOXANE-A SYNTHASE"/>
    <property type="match status" value="1"/>
</dbReference>
<reference evidence="6" key="1">
    <citation type="submission" date="2021-06" db="EMBL/GenBank/DDBJ databases">
        <authorList>
            <person name="Kallberg Y."/>
            <person name="Tangrot J."/>
            <person name="Rosling A."/>
        </authorList>
    </citation>
    <scope>NUCLEOTIDE SEQUENCE</scope>
    <source>
        <strain evidence="6">UK204</strain>
    </source>
</reference>
<dbReference type="GO" id="GO:0020037">
    <property type="term" value="F:heme binding"/>
    <property type="evidence" value="ECO:0007669"/>
    <property type="project" value="InterPro"/>
</dbReference>
<dbReference type="Pfam" id="PF00067">
    <property type="entry name" value="p450"/>
    <property type="match status" value="1"/>
</dbReference>
<keyword evidence="5" id="KW-0812">Transmembrane</keyword>
<dbReference type="InterPro" id="IPR002401">
    <property type="entry name" value="Cyt_P450_E_grp-I"/>
</dbReference>
<evidence type="ECO:0000256" key="5">
    <source>
        <dbReference type="SAM" id="Phobius"/>
    </source>
</evidence>
<dbReference type="AlphaFoldDB" id="A0A9N9E2P2"/>
<feature type="transmembrane region" description="Helical" evidence="5">
    <location>
        <begin position="12"/>
        <end position="29"/>
    </location>
</feature>
<keyword evidence="5" id="KW-0472">Membrane</keyword>
<organism evidence="6 7">
    <name type="scientific">Funneliformis caledonium</name>
    <dbReference type="NCBI Taxonomy" id="1117310"/>
    <lineage>
        <taxon>Eukaryota</taxon>
        <taxon>Fungi</taxon>
        <taxon>Fungi incertae sedis</taxon>
        <taxon>Mucoromycota</taxon>
        <taxon>Glomeromycotina</taxon>
        <taxon>Glomeromycetes</taxon>
        <taxon>Glomerales</taxon>
        <taxon>Glomeraceae</taxon>
        <taxon>Funneliformis</taxon>
    </lineage>
</organism>
<dbReference type="InterPro" id="IPR017972">
    <property type="entry name" value="Cyt_P450_CS"/>
</dbReference>